<proteinExistence type="predicted"/>
<evidence type="ECO:0000313" key="2">
    <source>
        <dbReference type="Proteomes" id="UP000054564"/>
    </source>
</evidence>
<dbReference type="Proteomes" id="UP000054564">
    <property type="component" value="Unassembled WGS sequence"/>
</dbReference>
<name>A0A0L0VUK8_9BASI</name>
<organism evidence="1 2">
    <name type="scientific">Puccinia striiformis f. sp. tritici PST-78</name>
    <dbReference type="NCBI Taxonomy" id="1165861"/>
    <lineage>
        <taxon>Eukaryota</taxon>
        <taxon>Fungi</taxon>
        <taxon>Dikarya</taxon>
        <taxon>Basidiomycota</taxon>
        <taxon>Pucciniomycotina</taxon>
        <taxon>Pucciniomycetes</taxon>
        <taxon>Pucciniales</taxon>
        <taxon>Pucciniaceae</taxon>
        <taxon>Puccinia</taxon>
    </lineage>
</organism>
<comment type="caution">
    <text evidence="1">The sequence shown here is derived from an EMBL/GenBank/DDBJ whole genome shotgun (WGS) entry which is preliminary data.</text>
</comment>
<sequence length="166" mass="18686">MMTYSPQATYFSFPSYESHFLGETQVEEPTTVTPTPFYMALEPLVDVSTEAYPIIQRDSYREAQTQLLQVLATASSASISQQSGSIHQCSESSSSCATSIISTRPPSIDSHRYIGLRFNLDALILWFSLLPLASFQRRIATMDSSIHEHHKTKASTKIAWNKPRYK</sequence>
<dbReference type="EMBL" id="AJIL01000021">
    <property type="protein sequence ID" value="KNF02690.1"/>
    <property type="molecule type" value="Genomic_DNA"/>
</dbReference>
<reference evidence="2" key="1">
    <citation type="submission" date="2014-03" db="EMBL/GenBank/DDBJ databases">
        <title>The Genome Sequence of Puccinia striiformis f. sp. tritici PST-78.</title>
        <authorList>
            <consortium name="The Broad Institute Genome Sequencing Platform"/>
            <person name="Cuomo C."/>
            <person name="Hulbert S."/>
            <person name="Chen X."/>
            <person name="Walker B."/>
            <person name="Young S.K."/>
            <person name="Zeng Q."/>
            <person name="Gargeya S."/>
            <person name="Fitzgerald M."/>
            <person name="Haas B."/>
            <person name="Abouelleil A."/>
            <person name="Alvarado L."/>
            <person name="Arachchi H.M."/>
            <person name="Berlin A.M."/>
            <person name="Chapman S.B."/>
            <person name="Goldberg J."/>
            <person name="Griggs A."/>
            <person name="Gujja S."/>
            <person name="Hansen M."/>
            <person name="Howarth C."/>
            <person name="Imamovic A."/>
            <person name="Larimer J."/>
            <person name="McCowan C."/>
            <person name="Montmayeur A."/>
            <person name="Murphy C."/>
            <person name="Neiman D."/>
            <person name="Pearson M."/>
            <person name="Priest M."/>
            <person name="Roberts A."/>
            <person name="Saif S."/>
            <person name="Shea T."/>
            <person name="Sisk P."/>
            <person name="Sykes S."/>
            <person name="Wortman J."/>
            <person name="Nusbaum C."/>
            <person name="Birren B."/>
        </authorList>
    </citation>
    <scope>NUCLEOTIDE SEQUENCE [LARGE SCALE GENOMIC DNA]</scope>
    <source>
        <strain evidence="2">race PST-78</strain>
    </source>
</reference>
<keyword evidence="2" id="KW-1185">Reference proteome</keyword>
<gene>
    <name evidence="1" type="ORF">PSTG_03976</name>
</gene>
<accession>A0A0L0VUK8</accession>
<evidence type="ECO:0000313" key="1">
    <source>
        <dbReference type="EMBL" id="KNF02690.1"/>
    </source>
</evidence>
<dbReference type="AlphaFoldDB" id="A0A0L0VUK8"/>
<protein>
    <submittedName>
        <fullName evidence="1">Uncharacterized protein</fullName>
    </submittedName>
</protein>